<comment type="caution">
    <text evidence="1">The sequence shown here is derived from an EMBL/GenBank/DDBJ whole genome shotgun (WGS) entry which is preliminary data.</text>
</comment>
<sequence length="52" mass="5731">MVDEPNLNCVICGKRISPEPTALDQLQASKNQSIYICPPCANKVRNESDVNL</sequence>
<reference evidence="1" key="1">
    <citation type="journal article" date="2023" name="Int. J. Syst. Evol. Microbiol.">
        <title>Collibacillus ludicampi gen. nov., sp. nov., a new soil bacterium of the family Alicyclobacillaceae.</title>
        <authorList>
            <person name="Jojima T."/>
            <person name="Ioku Y."/>
            <person name="Fukuta Y."/>
            <person name="Shirasaka N."/>
            <person name="Matsumura Y."/>
            <person name="Mori M."/>
        </authorList>
    </citation>
    <scope>NUCLEOTIDE SEQUENCE</scope>
    <source>
        <strain evidence="1">TP075</strain>
    </source>
</reference>
<organism evidence="1 2">
    <name type="scientific">Collibacillus ludicampi</name>
    <dbReference type="NCBI Taxonomy" id="2771369"/>
    <lineage>
        <taxon>Bacteria</taxon>
        <taxon>Bacillati</taxon>
        <taxon>Bacillota</taxon>
        <taxon>Bacilli</taxon>
        <taxon>Bacillales</taxon>
        <taxon>Alicyclobacillaceae</taxon>
        <taxon>Collibacillus</taxon>
    </lineage>
</organism>
<gene>
    <name evidence="1" type="ORF">DNHGIG_33330</name>
</gene>
<dbReference type="EMBL" id="BOQE01000001">
    <property type="protein sequence ID" value="GIM47784.1"/>
    <property type="molecule type" value="Genomic_DNA"/>
</dbReference>
<evidence type="ECO:0000313" key="2">
    <source>
        <dbReference type="Proteomes" id="UP001057291"/>
    </source>
</evidence>
<accession>A0AAV4LK42</accession>
<keyword evidence="2" id="KW-1185">Reference proteome</keyword>
<evidence type="ECO:0000313" key="1">
    <source>
        <dbReference type="EMBL" id="GIM47784.1"/>
    </source>
</evidence>
<protein>
    <recommendedName>
        <fullName evidence="3">DUF2197 domain-containing protein</fullName>
    </recommendedName>
</protein>
<dbReference type="Proteomes" id="UP001057291">
    <property type="component" value="Unassembled WGS sequence"/>
</dbReference>
<proteinExistence type="predicted"/>
<name>A0AAV4LK42_9BACL</name>
<evidence type="ECO:0008006" key="3">
    <source>
        <dbReference type="Google" id="ProtNLM"/>
    </source>
</evidence>
<dbReference type="AlphaFoldDB" id="A0AAV4LK42"/>